<dbReference type="AlphaFoldDB" id="A0A8H8CNT4"/>
<name>A0A8H8CNT4_PSICU</name>
<gene>
    <name evidence="1" type="ORF">JR316_001763</name>
</gene>
<proteinExistence type="predicted"/>
<protein>
    <recommendedName>
        <fullName evidence="2">F-box domain-containing protein</fullName>
    </recommendedName>
</protein>
<accession>A0A8H8CNT4</accession>
<dbReference type="Gene3D" id="1.20.1280.50">
    <property type="match status" value="1"/>
</dbReference>
<organism evidence="1">
    <name type="scientific">Psilocybe cubensis</name>
    <name type="common">Psychedelic mushroom</name>
    <name type="synonym">Stropharia cubensis</name>
    <dbReference type="NCBI Taxonomy" id="181762"/>
    <lineage>
        <taxon>Eukaryota</taxon>
        <taxon>Fungi</taxon>
        <taxon>Dikarya</taxon>
        <taxon>Basidiomycota</taxon>
        <taxon>Agaricomycotina</taxon>
        <taxon>Agaricomycetes</taxon>
        <taxon>Agaricomycetidae</taxon>
        <taxon>Agaricales</taxon>
        <taxon>Agaricineae</taxon>
        <taxon>Strophariaceae</taxon>
        <taxon>Psilocybe</taxon>
    </lineage>
</organism>
<evidence type="ECO:0008006" key="2">
    <source>
        <dbReference type="Google" id="ProtNLM"/>
    </source>
</evidence>
<evidence type="ECO:0000313" key="1">
    <source>
        <dbReference type="EMBL" id="KAG5172266.1"/>
    </source>
</evidence>
<dbReference type="EMBL" id="JAFIQS010000002">
    <property type="protein sequence ID" value="KAG5172266.1"/>
    <property type="molecule type" value="Genomic_DNA"/>
</dbReference>
<comment type="caution">
    <text evidence="1">The sequence shown here is derived from an EMBL/GenBank/DDBJ whole genome shotgun (WGS) entry which is preliminary data.</text>
</comment>
<reference evidence="1" key="1">
    <citation type="submission" date="2021-02" db="EMBL/GenBank/DDBJ databases">
        <title>Psilocybe cubensis genome.</title>
        <authorList>
            <person name="Mckernan K.J."/>
            <person name="Crawford S."/>
            <person name="Trippe A."/>
            <person name="Kane L.T."/>
            <person name="Mclaughlin S."/>
        </authorList>
    </citation>
    <scope>NUCLEOTIDE SEQUENCE [LARGE SCALE GENOMIC DNA]</scope>
    <source>
        <strain evidence="1">MGC-MH-2018</strain>
    </source>
</reference>
<sequence length="540" mass="62043">MLAIELPLGQNRNICPYNCLDPYSYVPADCPLPVCTVCANIASLDAEIYGVHDQLGELLKERRVNERQVNVGHNISIHRFPVDVMAIIFHFYDLLNERKPMTSPLVLGGVCERWRDITLQTPLLWDRVVVLPPRDSTELGLVKLWLDRSETVPLSLTVQHKHPSPTPCPPFEDLITLLRLHSSRWTTLKLIAPASVIHALLHNLENVPDVIRLRMDIPSNDRMESISMRKLLRPRTFHAKKTSIQQTFLAWDNLTRLDVAAIKMDELVHIIRCGKHLTECTAMYIAKHGRSFPLPSAPFVHKSLKYVKTTSSSNLSDFLRYLTLPSLRKLHYDFLWENAWTSVPALNAFLDRSSASPETFSFTFSLEPQHHQQVDWVTLRDLPRITHMVLDIEHNTRFDMTTALFSRLSDTADVYLPHLRALKITTPTMSQESWRHFHKFLGGIHNKHDDPNHPRSNIHNPFPIVSATSSLPNTITRKAQRPLESVIIHLKDRFTSDMARMMDPYLPYFLDVEKFGVSLKLVDSMDFDMLHRPPKVTAKG</sequence>